<name>A0A4V6MV59_PROTD</name>
<gene>
    <name evidence="1" type="ORF">ET996_03145</name>
</gene>
<evidence type="ECO:0000313" key="1">
    <source>
        <dbReference type="EMBL" id="TBT95981.1"/>
    </source>
</evidence>
<accession>A0A4V6MV59</accession>
<sequence>MLYVPEFDCDLTLSRWTGRPSGLTIDPFGVECFVAAPTPKRRLFGRRPAAVRPAYLHVLVHRELAAERIKSWAVMQVARLGVVGDDPALSGDQLNRLVEAELGRLGSVTWTPSTVVIDGVDRPAEAFVVDEQRWAVWMDVGQQQVALVGRDIALDAARLRSASDAETREIRMAALRV</sequence>
<protein>
    <submittedName>
        <fullName evidence="1">Uncharacterized protein</fullName>
    </submittedName>
</protein>
<reference evidence="1 2" key="1">
    <citation type="submission" date="2019-01" db="EMBL/GenBank/DDBJ databases">
        <title>Lactibacter flavus gen. nov., sp. nov., a novel bacterium of the family Propionibacteriaceae isolated from raw milk and dairy products.</title>
        <authorList>
            <person name="Huptas C."/>
            <person name="Wenning M."/>
            <person name="Breitenwieser F."/>
            <person name="Doll E."/>
            <person name="Von Neubeck M."/>
            <person name="Busse H.-J."/>
            <person name="Scherer S."/>
        </authorList>
    </citation>
    <scope>NUCLEOTIDE SEQUENCE [LARGE SCALE GENOMIC DNA]</scope>
    <source>
        <strain evidence="1 2">DSM 22130</strain>
    </source>
</reference>
<dbReference type="Proteomes" id="UP000291933">
    <property type="component" value="Unassembled WGS sequence"/>
</dbReference>
<dbReference type="OrthoDB" id="9944950at2"/>
<dbReference type="AlphaFoldDB" id="A0A4V6MV59"/>
<proteinExistence type="predicted"/>
<evidence type="ECO:0000313" key="2">
    <source>
        <dbReference type="Proteomes" id="UP000291933"/>
    </source>
</evidence>
<organism evidence="1 2">
    <name type="scientific">Propioniciclava tarda</name>
    <dbReference type="NCBI Taxonomy" id="433330"/>
    <lineage>
        <taxon>Bacteria</taxon>
        <taxon>Bacillati</taxon>
        <taxon>Actinomycetota</taxon>
        <taxon>Actinomycetes</taxon>
        <taxon>Propionibacteriales</taxon>
        <taxon>Propionibacteriaceae</taxon>
        <taxon>Propioniciclava</taxon>
    </lineage>
</organism>
<dbReference type="EMBL" id="SDMR01000002">
    <property type="protein sequence ID" value="TBT95981.1"/>
    <property type="molecule type" value="Genomic_DNA"/>
</dbReference>
<comment type="caution">
    <text evidence="1">The sequence shown here is derived from an EMBL/GenBank/DDBJ whole genome shotgun (WGS) entry which is preliminary data.</text>
</comment>
<dbReference type="RefSeq" id="WP_131171096.1">
    <property type="nucleotide sequence ID" value="NZ_FXTL01000002.1"/>
</dbReference>
<keyword evidence="2" id="KW-1185">Reference proteome</keyword>